<protein>
    <submittedName>
        <fullName evidence="2">Uncharacterized protein</fullName>
    </submittedName>
</protein>
<proteinExistence type="predicted"/>
<organism evidence="2 3">
    <name type="scientific">Perkinsus olseni</name>
    <name type="common">Perkinsus atlanticus</name>
    <dbReference type="NCBI Taxonomy" id="32597"/>
    <lineage>
        <taxon>Eukaryota</taxon>
        <taxon>Sar</taxon>
        <taxon>Alveolata</taxon>
        <taxon>Perkinsozoa</taxon>
        <taxon>Perkinsea</taxon>
        <taxon>Perkinsida</taxon>
        <taxon>Perkinsidae</taxon>
        <taxon>Perkinsus</taxon>
    </lineage>
</organism>
<sequence>RSINRKQRHRHPLPRRLPIQCGVGEGRHQPSVRAVAAAMPQWPHRPCQSLYCQQVVGKIFTSIISQSKSFGMIFMVFASYHTSPVAG</sequence>
<dbReference type="EMBL" id="JABANO010022858">
    <property type="protein sequence ID" value="KAF4724481.1"/>
    <property type="molecule type" value="Genomic_DNA"/>
</dbReference>
<feature type="region of interest" description="Disordered" evidence="1">
    <location>
        <begin position="1"/>
        <end position="20"/>
    </location>
</feature>
<gene>
    <name evidence="2" type="ORF">FOZ63_016678</name>
</gene>
<dbReference type="Proteomes" id="UP000553632">
    <property type="component" value="Unassembled WGS sequence"/>
</dbReference>
<name>A0A7J6RVR8_PEROL</name>
<keyword evidence="3" id="KW-1185">Reference proteome</keyword>
<feature type="compositionally biased region" description="Basic residues" evidence="1">
    <location>
        <begin position="1"/>
        <end position="14"/>
    </location>
</feature>
<dbReference type="AlphaFoldDB" id="A0A7J6RVR8"/>
<accession>A0A7J6RVR8</accession>
<reference evidence="2 3" key="1">
    <citation type="submission" date="2020-04" db="EMBL/GenBank/DDBJ databases">
        <title>Perkinsus olseni comparative genomics.</title>
        <authorList>
            <person name="Bogema D.R."/>
        </authorList>
    </citation>
    <scope>NUCLEOTIDE SEQUENCE [LARGE SCALE GENOMIC DNA]</scope>
    <source>
        <strain evidence="2 3">ATCC PRA-207</strain>
    </source>
</reference>
<evidence type="ECO:0000313" key="3">
    <source>
        <dbReference type="Proteomes" id="UP000553632"/>
    </source>
</evidence>
<evidence type="ECO:0000256" key="1">
    <source>
        <dbReference type="SAM" id="MobiDB-lite"/>
    </source>
</evidence>
<evidence type="ECO:0000313" key="2">
    <source>
        <dbReference type="EMBL" id="KAF4724481.1"/>
    </source>
</evidence>
<comment type="caution">
    <text evidence="2">The sequence shown here is derived from an EMBL/GenBank/DDBJ whole genome shotgun (WGS) entry which is preliminary data.</text>
</comment>
<feature type="non-terminal residue" evidence="2">
    <location>
        <position position="1"/>
    </location>
</feature>
<feature type="non-terminal residue" evidence="2">
    <location>
        <position position="87"/>
    </location>
</feature>